<proteinExistence type="predicted"/>
<gene>
    <name evidence="1" type="ORF">SAMN06295933_2667</name>
</gene>
<evidence type="ECO:0000313" key="2">
    <source>
        <dbReference type="Proteomes" id="UP000192906"/>
    </source>
</evidence>
<reference evidence="2" key="1">
    <citation type="submission" date="2017-04" db="EMBL/GenBank/DDBJ databases">
        <authorList>
            <person name="Varghese N."/>
            <person name="Submissions S."/>
        </authorList>
    </citation>
    <scope>NUCLEOTIDE SEQUENCE [LARGE SCALE GENOMIC DNA]</scope>
    <source>
        <strain evidence="2">K3S</strain>
    </source>
</reference>
<dbReference type="EMBL" id="FWZU01000004">
    <property type="protein sequence ID" value="SMF27769.1"/>
    <property type="molecule type" value="Genomic_DNA"/>
</dbReference>
<dbReference type="AlphaFoldDB" id="A0A1X7E5I4"/>
<sequence length="93" mass="10284">MNTMLIEELVRRKAQSFRSDGASISEALDRAGEEILLRFGAGRGHGSLFCLRMCLQAAKERISPEYQSESGNAEGDKRLPLTNFVQAGEYCSL</sequence>
<evidence type="ECO:0000313" key="1">
    <source>
        <dbReference type="EMBL" id="SMF27769.1"/>
    </source>
</evidence>
<name>A0A1X7E5I4_9BACT</name>
<accession>A0A1X7E5I4</accession>
<dbReference type="RefSeq" id="WP_085103011.1">
    <property type="nucleotide sequence ID" value="NZ_FWZU01000004.1"/>
</dbReference>
<keyword evidence="2" id="KW-1185">Reference proteome</keyword>
<dbReference type="STRING" id="1519643.SAMN06295933_2667"/>
<organism evidence="1 2">
    <name type="scientific">Desulfovibrio gilichinskyi</name>
    <dbReference type="NCBI Taxonomy" id="1519643"/>
    <lineage>
        <taxon>Bacteria</taxon>
        <taxon>Pseudomonadati</taxon>
        <taxon>Thermodesulfobacteriota</taxon>
        <taxon>Desulfovibrionia</taxon>
        <taxon>Desulfovibrionales</taxon>
        <taxon>Desulfovibrionaceae</taxon>
        <taxon>Desulfovibrio</taxon>
    </lineage>
</organism>
<dbReference type="Proteomes" id="UP000192906">
    <property type="component" value="Unassembled WGS sequence"/>
</dbReference>
<protein>
    <submittedName>
        <fullName evidence="1">Uncharacterized protein</fullName>
    </submittedName>
</protein>
<dbReference type="OrthoDB" id="5459265at2"/>